<accession>A0A9P6B984</accession>
<organism evidence="1 2">
    <name type="scientific">Hydnum rufescens UP504</name>
    <dbReference type="NCBI Taxonomy" id="1448309"/>
    <lineage>
        <taxon>Eukaryota</taxon>
        <taxon>Fungi</taxon>
        <taxon>Dikarya</taxon>
        <taxon>Basidiomycota</taxon>
        <taxon>Agaricomycotina</taxon>
        <taxon>Agaricomycetes</taxon>
        <taxon>Cantharellales</taxon>
        <taxon>Hydnaceae</taxon>
        <taxon>Hydnum</taxon>
    </lineage>
</organism>
<evidence type="ECO:0000313" key="1">
    <source>
        <dbReference type="EMBL" id="KAF9520108.1"/>
    </source>
</evidence>
<dbReference type="AlphaFoldDB" id="A0A9P6B984"/>
<sequence length="93" mass="9398">MLALRLPSGTGPHHYTVVLYAQLVNFTAPSAPAPNPGVHLSKGDDLTSYISSAGLGMPPTGSYFTVEVGTATVNVSPTTAVDSATFSASSTAT</sequence>
<dbReference type="EMBL" id="MU128914">
    <property type="protein sequence ID" value="KAF9520108.1"/>
    <property type="molecule type" value="Genomic_DNA"/>
</dbReference>
<name>A0A9P6B984_9AGAM</name>
<reference evidence="1" key="1">
    <citation type="journal article" date="2020" name="Nat. Commun.">
        <title>Large-scale genome sequencing of mycorrhizal fungi provides insights into the early evolution of symbiotic traits.</title>
        <authorList>
            <person name="Miyauchi S."/>
            <person name="Kiss E."/>
            <person name="Kuo A."/>
            <person name="Drula E."/>
            <person name="Kohler A."/>
            <person name="Sanchez-Garcia M."/>
            <person name="Morin E."/>
            <person name="Andreopoulos B."/>
            <person name="Barry K.W."/>
            <person name="Bonito G."/>
            <person name="Buee M."/>
            <person name="Carver A."/>
            <person name="Chen C."/>
            <person name="Cichocki N."/>
            <person name="Clum A."/>
            <person name="Culley D."/>
            <person name="Crous P.W."/>
            <person name="Fauchery L."/>
            <person name="Girlanda M."/>
            <person name="Hayes R.D."/>
            <person name="Keri Z."/>
            <person name="LaButti K."/>
            <person name="Lipzen A."/>
            <person name="Lombard V."/>
            <person name="Magnuson J."/>
            <person name="Maillard F."/>
            <person name="Murat C."/>
            <person name="Nolan M."/>
            <person name="Ohm R.A."/>
            <person name="Pangilinan J."/>
            <person name="Pereira M.F."/>
            <person name="Perotto S."/>
            <person name="Peter M."/>
            <person name="Pfister S."/>
            <person name="Riley R."/>
            <person name="Sitrit Y."/>
            <person name="Stielow J.B."/>
            <person name="Szollosi G."/>
            <person name="Zifcakova L."/>
            <person name="Stursova M."/>
            <person name="Spatafora J.W."/>
            <person name="Tedersoo L."/>
            <person name="Vaario L.M."/>
            <person name="Yamada A."/>
            <person name="Yan M."/>
            <person name="Wang P."/>
            <person name="Xu J."/>
            <person name="Bruns T."/>
            <person name="Baldrian P."/>
            <person name="Vilgalys R."/>
            <person name="Dunand C."/>
            <person name="Henrissat B."/>
            <person name="Grigoriev I.V."/>
            <person name="Hibbett D."/>
            <person name="Nagy L.G."/>
            <person name="Martin F.M."/>
        </authorList>
    </citation>
    <scope>NUCLEOTIDE SEQUENCE</scope>
    <source>
        <strain evidence="1">UP504</strain>
    </source>
</reference>
<dbReference type="Proteomes" id="UP000886523">
    <property type="component" value="Unassembled WGS sequence"/>
</dbReference>
<protein>
    <recommendedName>
        <fullName evidence="3">PEBP-like protein</fullName>
    </recommendedName>
</protein>
<comment type="caution">
    <text evidence="1">The sequence shown here is derived from an EMBL/GenBank/DDBJ whole genome shotgun (WGS) entry which is preliminary data.</text>
</comment>
<keyword evidence="2" id="KW-1185">Reference proteome</keyword>
<evidence type="ECO:0008006" key="3">
    <source>
        <dbReference type="Google" id="ProtNLM"/>
    </source>
</evidence>
<gene>
    <name evidence="1" type="ORF">BS47DRAFT_1387722</name>
</gene>
<dbReference type="Gene3D" id="3.90.280.10">
    <property type="entry name" value="PEBP-like"/>
    <property type="match status" value="1"/>
</dbReference>
<evidence type="ECO:0000313" key="2">
    <source>
        <dbReference type="Proteomes" id="UP000886523"/>
    </source>
</evidence>
<proteinExistence type="predicted"/>
<dbReference type="SUPFAM" id="SSF49777">
    <property type="entry name" value="PEBP-like"/>
    <property type="match status" value="1"/>
</dbReference>
<dbReference type="InterPro" id="IPR036610">
    <property type="entry name" value="PEBP-like_sf"/>
</dbReference>
<dbReference type="OrthoDB" id="2506647at2759"/>